<dbReference type="EMBL" id="LUGG01000001">
    <property type="protein sequence ID" value="OBZ80054.1"/>
    <property type="molecule type" value="Genomic_DNA"/>
</dbReference>
<reference evidence="2 3" key="1">
    <citation type="submission" date="2016-03" db="EMBL/GenBank/DDBJ databases">
        <title>Whole genome sequencing of Grifola frondosa 9006-11.</title>
        <authorList>
            <person name="Min B."/>
            <person name="Park H."/>
            <person name="Kim J.-G."/>
            <person name="Cho H."/>
            <person name="Oh Y.-L."/>
            <person name="Kong W.-S."/>
            <person name="Choi I.-G."/>
        </authorList>
    </citation>
    <scope>NUCLEOTIDE SEQUENCE [LARGE SCALE GENOMIC DNA]</scope>
    <source>
        <strain evidence="2 3">9006-11</strain>
    </source>
</reference>
<feature type="compositionally biased region" description="Basic residues" evidence="1">
    <location>
        <begin position="8"/>
        <end position="20"/>
    </location>
</feature>
<name>A0A1C7MY53_GRIFR</name>
<dbReference type="Proteomes" id="UP000092993">
    <property type="component" value="Unassembled WGS sequence"/>
</dbReference>
<feature type="region of interest" description="Disordered" evidence="1">
    <location>
        <begin position="1"/>
        <end position="58"/>
    </location>
</feature>
<organism evidence="2 3">
    <name type="scientific">Grifola frondosa</name>
    <name type="common">Maitake</name>
    <name type="synonym">Polyporus frondosus</name>
    <dbReference type="NCBI Taxonomy" id="5627"/>
    <lineage>
        <taxon>Eukaryota</taxon>
        <taxon>Fungi</taxon>
        <taxon>Dikarya</taxon>
        <taxon>Basidiomycota</taxon>
        <taxon>Agaricomycotina</taxon>
        <taxon>Agaricomycetes</taxon>
        <taxon>Polyporales</taxon>
        <taxon>Grifolaceae</taxon>
        <taxon>Grifola</taxon>
    </lineage>
</organism>
<protein>
    <submittedName>
        <fullName evidence="2">Uncharacterized protein</fullName>
    </submittedName>
</protein>
<sequence>MTPGSFTKHSRVCPKRKKRSAGALARVQELWASKRQRQDDSMPPEAQGVKTKTHTFGPLSSPLDAARVFDSASTTLYDLDARWQSVGPAEKIVCFPSGIET</sequence>
<evidence type="ECO:0000313" key="3">
    <source>
        <dbReference type="Proteomes" id="UP000092993"/>
    </source>
</evidence>
<dbReference type="AlphaFoldDB" id="A0A1C7MY53"/>
<gene>
    <name evidence="2" type="ORF">A0H81_00425</name>
</gene>
<accession>A0A1C7MY53</accession>
<keyword evidence="3" id="KW-1185">Reference proteome</keyword>
<proteinExistence type="predicted"/>
<evidence type="ECO:0000313" key="2">
    <source>
        <dbReference type="EMBL" id="OBZ80054.1"/>
    </source>
</evidence>
<evidence type="ECO:0000256" key="1">
    <source>
        <dbReference type="SAM" id="MobiDB-lite"/>
    </source>
</evidence>
<comment type="caution">
    <text evidence="2">The sequence shown here is derived from an EMBL/GenBank/DDBJ whole genome shotgun (WGS) entry which is preliminary data.</text>
</comment>